<evidence type="ECO:0000313" key="3">
    <source>
        <dbReference type="EMBL" id="GFY81076.1"/>
    </source>
</evidence>
<dbReference type="PANTHER" id="PTHR34794">
    <property type="entry name" value="EXPRESSED PROTEIN"/>
    <property type="match status" value="1"/>
</dbReference>
<dbReference type="EMBL" id="BJWL01000001">
    <property type="protein sequence ID" value="GFY81076.1"/>
    <property type="molecule type" value="Genomic_DNA"/>
</dbReference>
<comment type="caution">
    <text evidence="3">The sequence shown here is derived from an EMBL/GenBank/DDBJ whole genome shotgun (WGS) entry which is preliminary data.</text>
</comment>
<feature type="compositionally biased region" description="Low complexity" evidence="1">
    <location>
        <begin position="1"/>
        <end position="13"/>
    </location>
</feature>
<dbReference type="Proteomes" id="UP000585474">
    <property type="component" value="Unassembled WGS sequence"/>
</dbReference>
<protein>
    <recommendedName>
        <fullName evidence="2">VQ domain-containing protein</fullName>
    </recommendedName>
</protein>
<proteinExistence type="predicted"/>
<reference evidence="3 4" key="1">
    <citation type="submission" date="2019-07" db="EMBL/GenBank/DDBJ databases">
        <title>De Novo Assembly of kiwifruit Actinidia rufa.</title>
        <authorList>
            <person name="Sugita-Konishi S."/>
            <person name="Sato K."/>
            <person name="Mori E."/>
            <person name="Abe Y."/>
            <person name="Kisaki G."/>
            <person name="Hamano K."/>
            <person name="Suezawa K."/>
            <person name="Otani M."/>
            <person name="Fukuda T."/>
            <person name="Manabe T."/>
            <person name="Gomi K."/>
            <person name="Tabuchi M."/>
            <person name="Akimitsu K."/>
            <person name="Kataoka I."/>
        </authorList>
    </citation>
    <scope>NUCLEOTIDE SEQUENCE [LARGE SCALE GENOMIC DNA]</scope>
    <source>
        <strain evidence="4">cv. Fuchu</strain>
    </source>
</reference>
<dbReference type="PANTHER" id="PTHR34794:SF1">
    <property type="entry name" value="OS10G0101800 PROTEIN"/>
    <property type="match status" value="1"/>
</dbReference>
<name>A0A7J0E4I6_9ERIC</name>
<dbReference type="AlphaFoldDB" id="A0A7J0E4I6"/>
<dbReference type="OrthoDB" id="689462at2759"/>
<evidence type="ECO:0000313" key="4">
    <source>
        <dbReference type="Proteomes" id="UP000585474"/>
    </source>
</evidence>
<dbReference type="InterPro" id="IPR008889">
    <property type="entry name" value="VQ"/>
</dbReference>
<evidence type="ECO:0000259" key="2">
    <source>
        <dbReference type="Pfam" id="PF05678"/>
    </source>
</evidence>
<evidence type="ECO:0000256" key="1">
    <source>
        <dbReference type="SAM" id="MobiDB-lite"/>
    </source>
</evidence>
<feature type="region of interest" description="Disordered" evidence="1">
    <location>
        <begin position="1"/>
        <end position="28"/>
    </location>
</feature>
<dbReference type="InterPro" id="IPR039610">
    <property type="entry name" value="VQ29"/>
</dbReference>
<keyword evidence="4" id="KW-1185">Reference proteome</keyword>
<sequence length="174" mass="18734">MESQSYSSSSSTNKPPPPPPSHFHSTLHSVRKIPAKTWKKSIAPLPPTLPRIYKVAPIDFKQLVQKLTGGYDLQSHRLLSVAPLPLSLSTTTTSSDGDEPAATLELLPDTTTTPLSATYHGLMSQTLETKPWKPSNGFGAVEFSLSPSSHAWCSFLLPSPGTLSSLEQSPNTVL</sequence>
<dbReference type="Pfam" id="PF05678">
    <property type="entry name" value="VQ"/>
    <property type="match status" value="1"/>
</dbReference>
<gene>
    <name evidence="3" type="ORF">Acr_01g0008850</name>
</gene>
<accession>A0A7J0E4I6</accession>
<feature type="domain" description="VQ" evidence="2">
    <location>
        <begin position="50"/>
        <end position="69"/>
    </location>
</feature>
<organism evidence="3 4">
    <name type="scientific">Actinidia rufa</name>
    <dbReference type="NCBI Taxonomy" id="165716"/>
    <lineage>
        <taxon>Eukaryota</taxon>
        <taxon>Viridiplantae</taxon>
        <taxon>Streptophyta</taxon>
        <taxon>Embryophyta</taxon>
        <taxon>Tracheophyta</taxon>
        <taxon>Spermatophyta</taxon>
        <taxon>Magnoliopsida</taxon>
        <taxon>eudicotyledons</taxon>
        <taxon>Gunneridae</taxon>
        <taxon>Pentapetalae</taxon>
        <taxon>asterids</taxon>
        <taxon>Ericales</taxon>
        <taxon>Actinidiaceae</taxon>
        <taxon>Actinidia</taxon>
    </lineage>
</organism>